<proteinExistence type="predicted"/>
<evidence type="ECO:0000313" key="2">
    <source>
        <dbReference type="Proteomes" id="UP000887565"/>
    </source>
</evidence>
<reference evidence="3" key="1">
    <citation type="submission" date="2022-11" db="UniProtKB">
        <authorList>
            <consortium name="WormBaseParasite"/>
        </authorList>
    </citation>
    <scope>IDENTIFICATION</scope>
</reference>
<name>A0A915L8Z6_ROMCU</name>
<evidence type="ECO:0000313" key="3">
    <source>
        <dbReference type="WBParaSite" id="nRc.2.0.1.t47514-RA"/>
    </source>
</evidence>
<protein>
    <submittedName>
        <fullName evidence="3">Uncharacterized protein</fullName>
    </submittedName>
</protein>
<evidence type="ECO:0000256" key="1">
    <source>
        <dbReference type="SAM" id="MobiDB-lite"/>
    </source>
</evidence>
<dbReference type="WBParaSite" id="nRc.2.0.1.t47514-RA">
    <property type="protein sequence ID" value="nRc.2.0.1.t47514-RA"/>
    <property type="gene ID" value="nRc.2.0.1.g47514"/>
</dbReference>
<sequence length="60" mass="6508">MVKEDLTRSGATPAAEKSSRDVPSRIGGMQLRESKATIETLLDIVVNATTEDDKREAESC</sequence>
<accession>A0A915L8Z6</accession>
<keyword evidence="2" id="KW-1185">Reference proteome</keyword>
<dbReference type="Proteomes" id="UP000887565">
    <property type="component" value="Unplaced"/>
</dbReference>
<organism evidence="2 3">
    <name type="scientific">Romanomermis culicivorax</name>
    <name type="common">Nematode worm</name>
    <dbReference type="NCBI Taxonomy" id="13658"/>
    <lineage>
        <taxon>Eukaryota</taxon>
        <taxon>Metazoa</taxon>
        <taxon>Ecdysozoa</taxon>
        <taxon>Nematoda</taxon>
        <taxon>Enoplea</taxon>
        <taxon>Dorylaimia</taxon>
        <taxon>Mermithida</taxon>
        <taxon>Mermithoidea</taxon>
        <taxon>Mermithidae</taxon>
        <taxon>Romanomermis</taxon>
    </lineage>
</organism>
<feature type="region of interest" description="Disordered" evidence="1">
    <location>
        <begin position="1"/>
        <end position="28"/>
    </location>
</feature>
<dbReference type="AlphaFoldDB" id="A0A915L8Z6"/>